<name>A0A7I4YXZ3_HAECO</name>
<proteinExistence type="predicted"/>
<dbReference type="InterPro" id="IPR007284">
    <property type="entry name" value="Ground-like_dom"/>
</dbReference>
<protein>
    <submittedName>
        <fullName evidence="4">Ground-like domain-containing protein</fullName>
    </submittedName>
</protein>
<dbReference type="OrthoDB" id="5867918at2759"/>
<evidence type="ECO:0000313" key="4">
    <source>
        <dbReference type="WBParaSite" id="HCON_00156850-00001"/>
    </source>
</evidence>
<evidence type="ECO:0000259" key="2">
    <source>
        <dbReference type="Pfam" id="PF04155"/>
    </source>
</evidence>
<organism evidence="3 4">
    <name type="scientific">Haemonchus contortus</name>
    <name type="common">Barber pole worm</name>
    <dbReference type="NCBI Taxonomy" id="6289"/>
    <lineage>
        <taxon>Eukaryota</taxon>
        <taxon>Metazoa</taxon>
        <taxon>Ecdysozoa</taxon>
        <taxon>Nematoda</taxon>
        <taxon>Chromadorea</taxon>
        <taxon>Rhabditida</taxon>
        <taxon>Rhabditina</taxon>
        <taxon>Rhabditomorpha</taxon>
        <taxon>Strongyloidea</taxon>
        <taxon>Trichostrongylidae</taxon>
        <taxon>Haemonchus</taxon>
    </lineage>
</organism>
<dbReference type="Pfam" id="PF04155">
    <property type="entry name" value="Ground-like"/>
    <property type="match status" value="1"/>
</dbReference>
<dbReference type="Proteomes" id="UP000025227">
    <property type="component" value="Unplaced"/>
</dbReference>
<accession>A0A7I4YXZ3</accession>
<evidence type="ECO:0000256" key="1">
    <source>
        <dbReference type="SAM" id="SignalP"/>
    </source>
</evidence>
<reference evidence="4" key="1">
    <citation type="submission" date="2020-12" db="UniProtKB">
        <authorList>
            <consortium name="WormBaseParasite"/>
        </authorList>
    </citation>
    <scope>IDENTIFICATION</scope>
    <source>
        <strain evidence="4">MHco3</strain>
    </source>
</reference>
<dbReference type="OMA" id="TTCFAFK"/>
<sequence>MLAAALLLLLPLSQATFFGGGGCSCPCVPAPACAPPPQPVCPPPPVCGSSFPVGPSYQPPPPSFSPPQYFPQAGGAGYAQAPQGYPVASKKRLAHGVKTGEKSRDEQLLAETAGLRRRVRRDTEAAFDPKCNSELLKEIILENMDATTAVAKRQIQEAATTRLGGRIDVVCSTGTFSYIVNTELYCETEKNGTTCFAFRQSS</sequence>
<dbReference type="WBParaSite" id="HCON_00156850-00001">
    <property type="protein sequence ID" value="HCON_00156850-00001"/>
    <property type="gene ID" value="HCON_00156850"/>
</dbReference>
<dbReference type="AlphaFoldDB" id="A0A7I4YXZ3"/>
<feature type="signal peptide" evidence="1">
    <location>
        <begin position="1"/>
        <end position="15"/>
    </location>
</feature>
<keyword evidence="3" id="KW-1185">Reference proteome</keyword>
<keyword evidence="1" id="KW-0732">Signal</keyword>
<feature type="domain" description="Ground-like" evidence="2">
    <location>
        <begin position="128"/>
        <end position="198"/>
    </location>
</feature>
<feature type="chain" id="PRO_5029791136" evidence="1">
    <location>
        <begin position="16"/>
        <end position="202"/>
    </location>
</feature>
<evidence type="ECO:0000313" key="3">
    <source>
        <dbReference type="Proteomes" id="UP000025227"/>
    </source>
</evidence>